<dbReference type="InterPro" id="IPR010334">
    <property type="entry name" value="Dcp1"/>
</dbReference>
<evidence type="ECO:0000256" key="1">
    <source>
        <dbReference type="ARBA" id="ARBA00004496"/>
    </source>
</evidence>
<feature type="domain" description="mRNA-decapping enzyme C-terminal" evidence="7">
    <location>
        <begin position="340"/>
        <end position="377"/>
    </location>
</feature>
<dbReference type="GO" id="GO:0003729">
    <property type="term" value="F:mRNA binding"/>
    <property type="evidence" value="ECO:0007669"/>
    <property type="project" value="TreeGrafter"/>
</dbReference>
<feature type="region of interest" description="Disordered" evidence="6">
    <location>
        <begin position="307"/>
        <end position="332"/>
    </location>
</feature>
<dbReference type="Gene3D" id="2.30.29.30">
    <property type="entry name" value="Pleckstrin-homology domain (PH domain)/Phosphotyrosine-binding domain (PTB)"/>
    <property type="match status" value="1"/>
</dbReference>
<keyword evidence="3" id="KW-0963">Cytoplasm</keyword>
<keyword evidence="5" id="KW-0866">Nonsense-mediated mRNA decay</keyword>
<evidence type="ECO:0000256" key="5">
    <source>
        <dbReference type="ARBA" id="ARBA00023161"/>
    </source>
</evidence>
<sequence>MNTYRSMADRVNSQQMNLTAVRRHDPYVEDIVDSATQVAVYEYSSETSEWQKTDMQGALFVYKRTGPPYHSFMVLNRLNTSNLLQPLTGELEFQLQAPFLLYRTSQGIIYGLWFFYEAQCKRMAGLLESLCQSSAGGGGAPGSNKNSSIDLLTLFKSASGVLIGKQTARSISVSEVEDAMPDLGGRPRLPAQPPPPPVISAAPPSGAAAVRPAAPVREAESRDVDRIQELFKNNLQLGGAEPPAAAPAPAPAPAPSPSPAVSHQTAAFASPVPVPDLTAPVGSGVSVTLMSPMMFSALAPPSVDLGSSAGAGDRAAPPAAPSPLLADPAPVGDGDLTEVTPLTRRQLLQAFNYLLKNDDAFLGQLHEAYVKSLTESFRRT</sequence>
<dbReference type="CDD" id="cd09804">
    <property type="entry name" value="Dcp1"/>
    <property type="match status" value="1"/>
</dbReference>
<dbReference type="GO" id="GO:0031087">
    <property type="term" value="P:deadenylation-independent decapping of nuclear-transcribed mRNA"/>
    <property type="evidence" value="ECO:0007669"/>
    <property type="project" value="TreeGrafter"/>
</dbReference>
<dbReference type="GO" id="GO:0000184">
    <property type="term" value="P:nuclear-transcribed mRNA catabolic process, nonsense-mediated decay"/>
    <property type="evidence" value="ECO:0007669"/>
    <property type="project" value="UniProtKB-KW"/>
</dbReference>
<gene>
    <name evidence="8" type="primary">DCP1B</name>
    <name evidence="8" type="ORF">FJT64_000497</name>
</gene>
<dbReference type="PANTHER" id="PTHR16290:SF0">
    <property type="entry name" value="DECAPPING PROTEIN 1, ISOFORM A"/>
    <property type="match status" value="1"/>
</dbReference>
<comment type="similarity">
    <text evidence="2">Belongs to the DCP1 family.</text>
</comment>
<proteinExistence type="inferred from homology"/>
<dbReference type="Proteomes" id="UP000440578">
    <property type="component" value="Unassembled WGS sequence"/>
</dbReference>
<dbReference type="InterPro" id="IPR031953">
    <property type="entry name" value="mRNA_decap_C"/>
</dbReference>
<keyword evidence="4" id="KW-0507">mRNA processing</keyword>
<dbReference type="GO" id="GO:0006397">
    <property type="term" value="P:mRNA processing"/>
    <property type="evidence" value="ECO:0007669"/>
    <property type="project" value="UniProtKB-KW"/>
</dbReference>
<evidence type="ECO:0000256" key="4">
    <source>
        <dbReference type="ARBA" id="ARBA00022664"/>
    </source>
</evidence>
<organism evidence="8 9">
    <name type="scientific">Amphibalanus amphitrite</name>
    <name type="common">Striped barnacle</name>
    <name type="synonym">Balanus amphitrite</name>
    <dbReference type="NCBI Taxonomy" id="1232801"/>
    <lineage>
        <taxon>Eukaryota</taxon>
        <taxon>Metazoa</taxon>
        <taxon>Ecdysozoa</taxon>
        <taxon>Arthropoda</taxon>
        <taxon>Crustacea</taxon>
        <taxon>Multicrustacea</taxon>
        <taxon>Cirripedia</taxon>
        <taxon>Thoracica</taxon>
        <taxon>Thoracicalcarea</taxon>
        <taxon>Balanomorpha</taxon>
        <taxon>Balanoidea</taxon>
        <taxon>Balanidae</taxon>
        <taxon>Amphibalaninae</taxon>
        <taxon>Amphibalanus</taxon>
    </lineage>
</organism>
<evidence type="ECO:0000256" key="2">
    <source>
        <dbReference type="ARBA" id="ARBA00008778"/>
    </source>
</evidence>
<dbReference type="GO" id="GO:0008047">
    <property type="term" value="F:enzyme activator activity"/>
    <property type="evidence" value="ECO:0007669"/>
    <property type="project" value="InterPro"/>
</dbReference>
<evidence type="ECO:0000259" key="7">
    <source>
        <dbReference type="Pfam" id="PF16741"/>
    </source>
</evidence>
<dbReference type="Pfam" id="PF06058">
    <property type="entry name" value="DCP1"/>
    <property type="match status" value="1"/>
</dbReference>
<protein>
    <submittedName>
        <fullName evidence="8">mRNA-decapping enzyme 1B</fullName>
    </submittedName>
</protein>
<evidence type="ECO:0000256" key="6">
    <source>
        <dbReference type="SAM" id="MobiDB-lite"/>
    </source>
</evidence>
<keyword evidence="9" id="KW-1185">Reference proteome</keyword>
<dbReference type="EMBL" id="VIIS01001465">
    <property type="protein sequence ID" value="KAF0297823.1"/>
    <property type="molecule type" value="Genomic_DNA"/>
</dbReference>
<dbReference type="AlphaFoldDB" id="A0A6A4VVZ8"/>
<feature type="compositionally biased region" description="Low complexity" evidence="6">
    <location>
        <begin position="199"/>
        <end position="216"/>
    </location>
</feature>
<dbReference type="InterPro" id="IPR011993">
    <property type="entry name" value="PH-like_dom_sf"/>
</dbReference>
<dbReference type="PANTHER" id="PTHR16290">
    <property type="entry name" value="TRANSCRIPTION FACTOR SMIF DECAPPING ENZYME DCP1"/>
    <property type="match status" value="1"/>
</dbReference>
<reference evidence="8 9" key="1">
    <citation type="submission" date="2019-07" db="EMBL/GenBank/DDBJ databases">
        <title>Draft genome assembly of a fouling barnacle, Amphibalanus amphitrite (Darwin, 1854): The first reference genome for Thecostraca.</title>
        <authorList>
            <person name="Kim W."/>
        </authorList>
    </citation>
    <scope>NUCLEOTIDE SEQUENCE [LARGE SCALE GENOMIC DNA]</scope>
    <source>
        <strain evidence="8">SNU_AA5</strain>
        <tissue evidence="8">Soma without cirri and trophi</tissue>
    </source>
</reference>
<feature type="region of interest" description="Disordered" evidence="6">
    <location>
        <begin position="237"/>
        <end position="264"/>
    </location>
</feature>
<dbReference type="SUPFAM" id="SSF50729">
    <property type="entry name" value="PH domain-like"/>
    <property type="match status" value="1"/>
</dbReference>
<name>A0A6A4VVZ8_AMPAM</name>
<dbReference type="OrthoDB" id="440673at2759"/>
<feature type="compositionally biased region" description="Low complexity" evidence="6">
    <location>
        <begin position="307"/>
        <end position="330"/>
    </location>
</feature>
<dbReference type="Gene3D" id="6.10.140.2030">
    <property type="match status" value="1"/>
</dbReference>
<accession>A0A6A4VVZ8</accession>
<evidence type="ECO:0000313" key="8">
    <source>
        <dbReference type="EMBL" id="KAF0297823.1"/>
    </source>
</evidence>
<comment type="caution">
    <text evidence="8">The sequence shown here is derived from an EMBL/GenBank/DDBJ whole genome shotgun (WGS) entry which is preliminary data.</text>
</comment>
<dbReference type="GO" id="GO:0000932">
    <property type="term" value="C:P-body"/>
    <property type="evidence" value="ECO:0007669"/>
    <property type="project" value="TreeGrafter"/>
</dbReference>
<feature type="region of interest" description="Disordered" evidence="6">
    <location>
        <begin position="179"/>
        <end position="223"/>
    </location>
</feature>
<evidence type="ECO:0000256" key="3">
    <source>
        <dbReference type="ARBA" id="ARBA00022490"/>
    </source>
</evidence>
<evidence type="ECO:0000313" key="9">
    <source>
        <dbReference type="Proteomes" id="UP000440578"/>
    </source>
</evidence>
<comment type="subcellular location">
    <subcellularLocation>
        <location evidence="1">Cytoplasm</location>
    </subcellularLocation>
</comment>
<dbReference type="GO" id="GO:0000290">
    <property type="term" value="P:deadenylation-dependent decapping of nuclear-transcribed mRNA"/>
    <property type="evidence" value="ECO:0007669"/>
    <property type="project" value="InterPro"/>
</dbReference>
<dbReference type="Pfam" id="PF16741">
    <property type="entry name" value="mRNA_decap_C"/>
    <property type="match status" value="1"/>
</dbReference>
<feature type="compositionally biased region" description="Pro residues" evidence="6">
    <location>
        <begin position="244"/>
        <end position="258"/>
    </location>
</feature>